<protein>
    <recommendedName>
        <fullName evidence="2">Aspartate/ornithine carbamoyltransferase carbamoyl-P binding domain-containing protein</fullName>
    </recommendedName>
</protein>
<dbReference type="Gene3D" id="3.40.50.1370">
    <property type="entry name" value="Aspartate/ornithine carbamoyltransferase"/>
    <property type="match status" value="1"/>
</dbReference>
<dbReference type="GO" id="GO:0006520">
    <property type="term" value="P:amino acid metabolic process"/>
    <property type="evidence" value="ECO:0007669"/>
    <property type="project" value="InterPro"/>
</dbReference>
<reference evidence="4" key="2">
    <citation type="submission" date="2015-01" db="EMBL/GenBank/DDBJ databases">
        <title>Evolutionary Origins and Diversification of the Mycorrhizal Mutualists.</title>
        <authorList>
            <consortium name="DOE Joint Genome Institute"/>
            <consortium name="Mycorrhizal Genomics Consortium"/>
            <person name="Kohler A."/>
            <person name="Kuo A."/>
            <person name="Nagy L.G."/>
            <person name="Floudas D."/>
            <person name="Copeland A."/>
            <person name="Barry K.W."/>
            <person name="Cichocki N."/>
            <person name="Veneault-Fourrey C."/>
            <person name="LaButti K."/>
            <person name="Lindquist E.A."/>
            <person name="Lipzen A."/>
            <person name="Lundell T."/>
            <person name="Morin E."/>
            <person name="Murat C."/>
            <person name="Riley R."/>
            <person name="Ohm R."/>
            <person name="Sun H."/>
            <person name="Tunlid A."/>
            <person name="Henrissat B."/>
            <person name="Grigoriev I.V."/>
            <person name="Hibbett D.S."/>
            <person name="Martin F."/>
        </authorList>
    </citation>
    <scope>NUCLEOTIDE SEQUENCE [LARGE SCALE GENOMIC DNA]</scope>
    <source>
        <strain evidence="4">MUT 4182</strain>
    </source>
</reference>
<dbReference type="OrthoDB" id="10252326at2759"/>
<proteinExistence type="predicted"/>
<accession>A0A0C3Q395</accession>
<dbReference type="InterPro" id="IPR036901">
    <property type="entry name" value="Asp/Orn_carbamoylTrfase_sf"/>
</dbReference>
<dbReference type="InterPro" id="IPR006132">
    <property type="entry name" value="Asp/Orn_carbamoyltranf_P-bd"/>
</dbReference>
<evidence type="ECO:0000259" key="2">
    <source>
        <dbReference type="Pfam" id="PF02729"/>
    </source>
</evidence>
<gene>
    <name evidence="3" type="ORF">M407DRAFT_32868</name>
</gene>
<keyword evidence="4" id="KW-1185">Reference proteome</keyword>
<feature type="non-terminal residue" evidence="3">
    <location>
        <position position="1"/>
    </location>
</feature>
<dbReference type="SUPFAM" id="SSF53671">
    <property type="entry name" value="Aspartate/ornithine carbamoyltransferase"/>
    <property type="match status" value="1"/>
</dbReference>
<name>A0A0C3Q395_9AGAM</name>
<evidence type="ECO:0000313" key="3">
    <source>
        <dbReference type="EMBL" id="KIO17461.1"/>
    </source>
</evidence>
<sequence>FPTSLNLFRKFIPPHQRIIRHAGYRRVGHPLVISLFPLRQGEFKKCSNEVLALSRISSSKVQLVGICFIRQVANSEVEFPNPSYDEMTPPHLMTLADLSIAQINRSLAHAACLKKLSYPILRPNATTTKLPSNSLQHKSIPLLFSNGSTRTRISAETAASVGWESVVPQ</sequence>
<dbReference type="GO" id="GO:0016597">
    <property type="term" value="F:amino acid binding"/>
    <property type="evidence" value="ECO:0007669"/>
    <property type="project" value="InterPro"/>
</dbReference>
<dbReference type="GO" id="GO:0016743">
    <property type="term" value="F:carboxyl- or carbamoyltransferase activity"/>
    <property type="evidence" value="ECO:0007669"/>
    <property type="project" value="InterPro"/>
</dbReference>
<dbReference type="EMBL" id="KN823381">
    <property type="protein sequence ID" value="KIO17461.1"/>
    <property type="molecule type" value="Genomic_DNA"/>
</dbReference>
<dbReference type="Pfam" id="PF02729">
    <property type="entry name" value="OTCace_N"/>
    <property type="match status" value="1"/>
</dbReference>
<dbReference type="STRING" id="1051891.A0A0C3Q395"/>
<dbReference type="AlphaFoldDB" id="A0A0C3Q395"/>
<keyword evidence="1" id="KW-0808">Transferase</keyword>
<organism evidence="3 4">
    <name type="scientific">Tulasnella calospora MUT 4182</name>
    <dbReference type="NCBI Taxonomy" id="1051891"/>
    <lineage>
        <taxon>Eukaryota</taxon>
        <taxon>Fungi</taxon>
        <taxon>Dikarya</taxon>
        <taxon>Basidiomycota</taxon>
        <taxon>Agaricomycotina</taxon>
        <taxon>Agaricomycetes</taxon>
        <taxon>Cantharellales</taxon>
        <taxon>Tulasnellaceae</taxon>
        <taxon>Tulasnella</taxon>
    </lineage>
</organism>
<evidence type="ECO:0000256" key="1">
    <source>
        <dbReference type="ARBA" id="ARBA00022679"/>
    </source>
</evidence>
<reference evidence="3 4" key="1">
    <citation type="submission" date="2014-04" db="EMBL/GenBank/DDBJ databases">
        <authorList>
            <consortium name="DOE Joint Genome Institute"/>
            <person name="Kuo A."/>
            <person name="Girlanda M."/>
            <person name="Perotto S."/>
            <person name="Kohler A."/>
            <person name="Nagy L.G."/>
            <person name="Floudas D."/>
            <person name="Copeland A."/>
            <person name="Barry K.W."/>
            <person name="Cichocki N."/>
            <person name="Veneault-Fourrey C."/>
            <person name="LaButti K."/>
            <person name="Lindquist E.A."/>
            <person name="Lipzen A."/>
            <person name="Lundell T."/>
            <person name="Morin E."/>
            <person name="Murat C."/>
            <person name="Sun H."/>
            <person name="Tunlid A."/>
            <person name="Henrissat B."/>
            <person name="Grigoriev I.V."/>
            <person name="Hibbett D.S."/>
            <person name="Martin F."/>
            <person name="Nordberg H.P."/>
            <person name="Cantor M.N."/>
            <person name="Hua S.X."/>
        </authorList>
    </citation>
    <scope>NUCLEOTIDE SEQUENCE [LARGE SCALE GENOMIC DNA]</scope>
    <source>
        <strain evidence="3 4">MUT 4182</strain>
    </source>
</reference>
<dbReference type="HOGENOM" id="CLU_1582466_0_0_1"/>
<evidence type="ECO:0000313" key="4">
    <source>
        <dbReference type="Proteomes" id="UP000054248"/>
    </source>
</evidence>
<dbReference type="Proteomes" id="UP000054248">
    <property type="component" value="Unassembled WGS sequence"/>
</dbReference>
<feature type="domain" description="Aspartate/ornithine carbamoyltransferase carbamoyl-P binding" evidence="2">
    <location>
        <begin position="91"/>
        <end position="160"/>
    </location>
</feature>